<dbReference type="InterPro" id="IPR003439">
    <property type="entry name" value="ABC_transporter-like_ATP-bd"/>
</dbReference>
<dbReference type="PANTHER" id="PTHR42711:SF17">
    <property type="entry name" value="ABC TRANSPORTER ATP-BINDING PROTEIN"/>
    <property type="match status" value="1"/>
</dbReference>
<dbReference type="InterPro" id="IPR050763">
    <property type="entry name" value="ABC_transporter_ATP-binding"/>
</dbReference>
<dbReference type="Pfam" id="PF00005">
    <property type="entry name" value="ABC_tran"/>
    <property type="match status" value="1"/>
</dbReference>
<keyword evidence="3 5" id="KW-0067">ATP-binding</keyword>
<evidence type="ECO:0000313" key="6">
    <source>
        <dbReference type="Proteomes" id="UP000051888"/>
    </source>
</evidence>
<reference evidence="5 6" key="1">
    <citation type="submission" date="2015-09" db="EMBL/GenBank/DDBJ databases">
        <title>Genome sequencing project for genomic taxonomy and phylogenomics of Bacillus-like bacteria.</title>
        <authorList>
            <person name="Liu B."/>
            <person name="Wang J."/>
            <person name="Zhu Y."/>
            <person name="Liu G."/>
            <person name="Chen Q."/>
            <person name="Chen Z."/>
            <person name="Lan J."/>
            <person name="Che J."/>
            <person name="Ge C."/>
            <person name="Shi H."/>
            <person name="Pan Z."/>
            <person name="Liu X."/>
        </authorList>
    </citation>
    <scope>NUCLEOTIDE SEQUENCE [LARGE SCALE GENOMIC DNA]</scope>
    <source>
        <strain evidence="5 6">LMG 18435</strain>
    </source>
</reference>
<feature type="domain" description="ABC transporter" evidence="4">
    <location>
        <begin position="5"/>
        <end position="229"/>
    </location>
</feature>
<name>A0A0Q3WV13_9BACI</name>
<dbReference type="PANTHER" id="PTHR42711">
    <property type="entry name" value="ABC TRANSPORTER ATP-BINDING PROTEIN"/>
    <property type="match status" value="1"/>
</dbReference>
<evidence type="ECO:0000313" key="5">
    <source>
        <dbReference type="EMBL" id="KQL52339.1"/>
    </source>
</evidence>
<dbReference type="GO" id="GO:0005524">
    <property type="term" value="F:ATP binding"/>
    <property type="evidence" value="ECO:0007669"/>
    <property type="project" value="UniProtKB-KW"/>
</dbReference>
<keyword evidence="1" id="KW-0813">Transport</keyword>
<dbReference type="PATRIC" id="fig|157838.3.peg.317"/>
<keyword evidence="2" id="KW-0547">Nucleotide-binding</keyword>
<dbReference type="InterPro" id="IPR003593">
    <property type="entry name" value="AAA+_ATPase"/>
</dbReference>
<dbReference type="PROSITE" id="PS00211">
    <property type="entry name" value="ABC_TRANSPORTER_1"/>
    <property type="match status" value="1"/>
</dbReference>
<organism evidence="5 6">
    <name type="scientific">Heyndrickxia shackletonii</name>
    <dbReference type="NCBI Taxonomy" id="157838"/>
    <lineage>
        <taxon>Bacteria</taxon>
        <taxon>Bacillati</taxon>
        <taxon>Bacillota</taxon>
        <taxon>Bacilli</taxon>
        <taxon>Bacillales</taxon>
        <taxon>Bacillaceae</taxon>
        <taxon>Heyndrickxia</taxon>
    </lineage>
</organism>
<dbReference type="GO" id="GO:0016887">
    <property type="term" value="F:ATP hydrolysis activity"/>
    <property type="evidence" value="ECO:0007669"/>
    <property type="project" value="InterPro"/>
</dbReference>
<protein>
    <submittedName>
        <fullName evidence="5">ABC transporter ATP-binding protein</fullName>
    </submittedName>
</protein>
<dbReference type="OrthoDB" id="9804819at2"/>
<evidence type="ECO:0000256" key="1">
    <source>
        <dbReference type="ARBA" id="ARBA00022448"/>
    </source>
</evidence>
<dbReference type="PROSITE" id="PS50893">
    <property type="entry name" value="ABC_TRANSPORTER_2"/>
    <property type="match status" value="1"/>
</dbReference>
<keyword evidence="6" id="KW-1185">Reference proteome</keyword>
<dbReference type="CDD" id="cd03230">
    <property type="entry name" value="ABC_DR_subfamily_A"/>
    <property type="match status" value="1"/>
</dbReference>
<dbReference type="Proteomes" id="UP000051888">
    <property type="component" value="Unassembled WGS sequence"/>
</dbReference>
<dbReference type="SUPFAM" id="SSF52540">
    <property type="entry name" value="P-loop containing nucleoside triphosphate hydrolases"/>
    <property type="match status" value="1"/>
</dbReference>
<dbReference type="AlphaFoldDB" id="A0A0Q3WV13"/>
<dbReference type="FunFam" id="3.40.50.300:FF:001548">
    <property type="entry name" value="ABC efflux transporter ATP-binding protein"/>
    <property type="match status" value="1"/>
</dbReference>
<dbReference type="RefSeq" id="WP_055738020.1">
    <property type="nucleotide sequence ID" value="NZ_JAAIWL010000039.1"/>
</dbReference>
<evidence type="ECO:0000256" key="2">
    <source>
        <dbReference type="ARBA" id="ARBA00022741"/>
    </source>
</evidence>
<dbReference type="EMBL" id="LJJC01000004">
    <property type="protein sequence ID" value="KQL52339.1"/>
    <property type="molecule type" value="Genomic_DNA"/>
</dbReference>
<accession>A0A0Q3WV13</accession>
<comment type="caution">
    <text evidence="5">The sequence shown here is derived from an EMBL/GenBank/DDBJ whole genome shotgun (WGS) entry which is preliminary data.</text>
</comment>
<gene>
    <name evidence="5" type="ORF">AN964_01450</name>
</gene>
<proteinExistence type="predicted"/>
<evidence type="ECO:0000259" key="4">
    <source>
        <dbReference type="PROSITE" id="PS50893"/>
    </source>
</evidence>
<dbReference type="InterPro" id="IPR027417">
    <property type="entry name" value="P-loop_NTPase"/>
</dbReference>
<dbReference type="STRING" id="157838.AN964_01450"/>
<dbReference type="SMART" id="SM00382">
    <property type="entry name" value="AAA"/>
    <property type="match status" value="1"/>
</dbReference>
<sequence>MTEIVRVQHVSKTFHDKKAVNDVSFSIKKGEVVAILGPNGAGKTTTISMMLGLMHPTNGDLKLFGLDPSDKKVREKIGTMLQEVSVMNGLKVKELLELIRNYYPNPLSLKELIQLTGLTETDLKTRAEKLSGGQKRRLSFALALSGNPDLIIFDEPTVGMDITSRNRFWKTINQLADQGKTIIFTTHYLQEADDVAERILLFHNGSIIEDGTPAEIKARIAKQAVSFATDDPIHSLEKLNKHAVVTNIYQKNNRVIVQTEDTDAVLALLFEEKVGARQIQIENGKLDEAFEQLTNEHQEAM</sequence>
<dbReference type="Gene3D" id="3.40.50.300">
    <property type="entry name" value="P-loop containing nucleotide triphosphate hydrolases"/>
    <property type="match status" value="1"/>
</dbReference>
<evidence type="ECO:0000256" key="3">
    <source>
        <dbReference type="ARBA" id="ARBA00022840"/>
    </source>
</evidence>
<dbReference type="InterPro" id="IPR017871">
    <property type="entry name" value="ABC_transporter-like_CS"/>
</dbReference>